<keyword evidence="5" id="KW-1185">Reference proteome</keyword>
<dbReference type="PANTHER" id="PTHR14309">
    <property type="entry name" value="EXPRESSED PROTEIN"/>
    <property type="match status" value="1"/>
</dbReference>
<dbReference type="InterPro" id="IPR001849">
    <property type="entry name" value="PH_domain"/>
</dbReference>
<evidence type="ECO:0000313" key="5">
    <source>
        <dbReference type="Proteomes" id="UP000694557"/>
    </source>
</evidence>
<dbReference type="Gene3D" id="2.30.29.30">
    <property type="entry name" value="Pleckstrin-homology domain (PH domain)/Phosphotyrosine-binding domain (PTB)"/>
    <property type="match status" value="1"/>
</dbReference>
<evidence type="ECO:0000259" key="3">
    <source>
        <dbReference type="PROSITE" id="PS50003"/>
    </source>
</evidence>
<dbReference type="RefSeq" id="XP_031682660.1">
    <property type="nucleotide sequence ID" value="XM_031826800.1"/>
</dbReference>
<dbReference type="AlphaFoldDB" id="A0A8C7D5A3"/>
<evidence type="ECO:0000256" key="1">
    <source>
        <dbReference type="ARBA" id="ARBA00004370"/>
    </source>
</evidence>
<sequence>MALLKSGWLWRQTSILKHWKLNWCDLWIDGTLAFYKTDSRREFEHRVGLKTSCVSVKSGLECAERTWSPNIFIDLQKICAFAVDPNKALKCLSPPENHPRENLVVVQLRDSTTVILCANSEDEALAWKLTILEVRQNPFVYDPYNDSYPSVPMDGHNTIYLAPGSGTHHILIQRDPYDGIGEQVALGLLAGMAAGAAMRSFLWMPFFFC</sequence>
<reference evidence="4" key="1">
    <citation type="submission" date="2025-08" db="UniProtKB">
        <authorList>
            <consortium name="Ensembl"/>
        </authorList>
    </citation>
    <scope>IDENTIFICATION</scope>
</reference>
<dbReference type="PROSITE" id="PS50003">
    <property type="entry name" value="PH_DOMAIN"/>
    <property type="match status" value="1"/>
</dbReference>
<gene>
    <name evidence="4" type="primary">LOC109891830</name>
</gene>
<dbReference type="FunFam" id="2.30.29.30:FF:000073">
    <property type="entry name" value="Pleckstrin homology domain-containing family B member 2"/>
    <property type="match status" value="1"/>
</dbReference>
<dbReference type="GO" id="GO:0045595">
    <property type="term" value="P:regulation of cell differentiation"/>
    <property type="evidence" value="ECO:0007669"/>
    <property type="project" value="TreeGrafter"/>
</dbReference>
<name>A0A8C7D5A3_ONCKI</name>
<evidence type="ECO:0000256" key="2">
    <source>
        <dbReference type="ARBA" id="ARBA00023136"/>
    </source>
</evidence>
<dbReference type="InterPro" id="IPR039680">
    <property type="entry name" value="PLEKHB1/2"/>
</dbReference>
<dbReference type="InterPro" id="IPR011993">
    <property type="entry name" value="PH-like_dom_sf"/>
</dbReference>
<dbReference type="GeneTree" id="ENSGT00390000013989"/>
<dbReference type="GeneID" id="109891830"/>
<accession>A0A8C7D5A3</accession>
<dbReference type="Ensembl" id="ENSOKIT00005013445.1">
    <property type="protein sequence ID" value="ENSOKIP00005012605.1"/>
    <property type="gene ID" value="ENSOKIG00005005660.1"/>
</dbReference>
<dbReference type="Proteomes" id="UP000694557">
    <property type="component" value="Unassembled WGS sequence"/>
</dbReference>
<evidence type="ECO:0000313" key="4">
    <source>
        <dbReference type="Ensembl" id="ENSOKIP00005012605.1"/>
    </source>
</evidence>
<organism evidence="4 5">
    <name type="scientific">Oncorhynchus kisutch</name>
    <name type="common">Coho salmon</name>
    <name type="synonym">Salmo kisutch</name>
    <dbReference type="NCBI Taxonomy" id="8019"/>
    <lineage>
        <taxon>Eukaryota</taxon>
        <taxon>Metazoa</taxon>
        <taxon>Chordata</taxon>
        <taxon>Craniata</taxon>
        <taxon>Vertebrata</taxon>
        <taxon>Euteleostomi</taxon>
        <taxon>Actinopterygii</taxon>
        <taxon>Neopterygii</taxon>
        <taxon>Teleostei</taxon>
        <taxon>Protacanthopterygii</taxon>
        <taxon>Salmoniformes</taxon>
        <taxon>Salmonidae</taxon>
        <taxon>Salmoninae</taxon>
        <taxon>Oncorhynchus</taxon>
    </lineage>
</organism>
<dbReference type="KEGG" id="oki:109891830"/>
<dbReference type="PANTHER" id="PTHR14309:SF7">
    <property type="entry name" value="PLECKSTRIN HOMOLOGY DOMAIN-CONTAINING FAMILY B MEMBER 1"/>
    <property type="match status" value="1"/>
</dbReference>
<dbReference type="GO" id="GO:0016020">
    <property type="term" value="C:membrane"/>
    <property type="evidence" value="ECO:0007669"/>
    <property type="project" value="UniProtKB-SubCell"/>
</dbReference>
<keyword evidence="2" id="KW-0472">Membrane</keyword>
<protein>
    <submittedName>
        <fullName evidence="4">Pleckstrin homology domain-containing family B member 1-like</fullName>
    </submittedName>
</protein>
<feature type="domain" description="PH" evidence="3">
    <location>
        <begin position="2"/>
        <end position="136"/>
    </location>
</feature>
<reference evidence="4" key="2">
    <citation type="submission" date="2025-09" db="UniProtKB">
        <authorList>
            <consortium name="Ensembl"/>
        </authorList>
    </citation>
    <scope>IDENTIFICATION</scope>
</reference>
<dbReference type="Pfam" id="PF00169">
    <property type="entry name" value="PH"/>
    <property type="match status" value="1"/>
</dbReference>
<proteinExistence type="predicted"/>
<comment type="subcellular location">
    <subcellularLocation>
        <location evidence="1">Membrane</location>
    </subcellularLocation>
</comment>
<dbReference type="SUPFAM" id="SSF50729">
    <property type="entry name" value="PH domain-like"/>
    <property type="match status" value="1"/>
</dbReference>